<dbReference type="EMBL" id="CP014229">
    <property type="protein sequence ID" value="AMD90515.1"/>
    <property type="molecule type" value="Genomic_DNA"/>
</dbReference>
<organism evidence="3 4">
    <name type="scientific">Desulfovibrio fairfieldensis</name>
    <dbReference type="NCBI Taxonomy" id="44742"/>
    <lineage>
        <taxon>Bacteria</taxon>
        <taxon>Pseudomonadati</taxon>
        <taxon>Thermodesulfobacteriota</taxon>
        <taxon>Desulfovibrionia</taxon>
        <taxon>Desulfovibrionales</taxon>
        <taxon>Desulfovibrionaceae</taxon>
        <taxon>Desulfovibrio</taxon>
    </lineage>
</organism>
<evidence type="ECO:0000259" key="2">
    <source>
        <dbReference type="Pfam" id="PF07331"/>
    </source>
</evidence>
<sequence length="171" mass="18726">MHATVRQDLILGLTLTAFFCMVYFVLIPLGIEVPHSHDPGQLSPAAYPSWIALAGLGASLLLTANTILKHLRLRRAAAPPASLDKAGPRSWGALIHTLLAFGLLFLFYFFIDDVGMVLGSFILYAAFARLCGERNWLRLLLTDCILTAALYVFFVRIAAVPVPLGILQSFL</sequence>
<keyword evidence="1" id="KW-1133">Transmembrane helix</keyword>
<dbReference type="InterPro" id="IPR009936">
    <property type="entry name" value="DUF1468"/>
</dbReference>
<dbReference type="KEGG" id="dfi:AXF13_10510"/>
<dbReference type="STRING" id="44742.AXF13_10510"/>
<dbReference type="Proteomes" id="UP000069241">
    <property type="component" value="Chromosome"/>
</dbReference>
<feature type="transmembrane region" description="Helical" evidence="1">
    <location>
        <begin position="51"/>
        <end position="71"/>
    </location>
</feature>
<feature type="transmembrane region" description="Helical" evidence="1">
    <location>
        <begin position="144"/>
        <end position="166"/>
    </location>
</feature>
<evidence type="ECO:0000313" key="4">
    <source>
        <dbReference type="Proteomes" id="UP000069241"/>
    </source>
</evidence>
<feature type="transmembrane region" description="Helical" evidence="1">
    <location>
        <begin position="116"/>
        <end position="132"/>
    </location>
</feature>
<protein>
    <recommendedName>
        <fullName evidence="2">DUF1468 domain-containing protein</fullName>
    </recommendedName>
</protein>
<keyword evidence="1" id="KW-0812">Transmembrane</keyword>
<evidence type="ECO:0000256" key="1">
    <source>
        <dbReference type="SAM" id="Phobius"/>
    </source>
</evidence>
<dbReference type="AlphaFoldDB" id="A0A109W4J5"/>
<dbReference type="Pfam" id="PF07331">
    <property type="entry name" value="TctB"/>
    <property type="match status" value="1"/>
</dbReference>
<keyword evidence="1" id="KW-0472">Membrane</keyword>
<name>A0A109W4J5_9BACT</name>
<feature type="domain" description="DUF1468" evidence="2">
    <location>
        <begin position="10"/>
        <end position="163"/>
    </location>
</feature>
<proteinExistence type="predicted"/>
<feature type="transmembrane region" description="Helical" evidence="1">
    <location>
        <begin position="9"/>
        <end position="31"/>
    </location>
</feature>
<evidence type="ECO:0000313" key="3">
    <source>
        <dbReference type="EMBL" id="AMD90515.1"/>
    </source>
</evidence>
<feature type="transmembrane region" description="Helical" evidence="1">
    <location>
        <begin position="91"/>
        <end position="110"/>
    </location>
</feature>
<dbReference type="RefSeq" id="WP_062253128.1">
    <property type="nucleotide sequence ID" value="NZ_CP014229.1"/>
</dbReference>
<gene>
    <name evidence="3" type="ORF">AXF13_10510</name>
</gene>
<accession>A0A109W4J5</accession>
<keyword evidence="4" id="KW-1185">Reference proteome</keyword>
<reference evidence="4" key="1">
    <citation type="submission" date="2016-02" db="EMBL/GenBank/DDBJ databases">
        <authorList>
            <person name="Holder M.E."/>
            <person name="Ajami N.J."/>
            <person name="Petrosino J.F."/>
        </authorList>
    </citation>
    <scope>NUCLEOTIDE SEQUENCE [LARGE SCALE GENOMIC DNA]</scope>
    <source>
        <strain evidence="4">CCUG 45958</strain>
    </source>
</reference>